<dbReference type="EMBL" id="NPDT01000010">
    <property type="protein sequence ID" value="PJZ64366.1"/>
    <property type="molecule type" value="Genomic_DNA"/>
</dbReference>
<gene>
    <name evidence="2" type="ORF">CH371_18275</name>
</gene>
<dbReference type="InterPro" id="IPR057561">
    <property type="entry name" value="NADase_transloc"/>
</dbReference>
<proteinExistence type="predicted"/>
<reference evidence="2 3" key="1">
    <citation type="submission" date="2017-07" db="EMBL/GenBank/DDBJ databases">
        <title>Leptospira spp. isolated from tropical soils.</title>
        <authorList>
            <person name="Thibeaux R."/>
            <person name="Iraola G."/>
            <person name="Ferres I."/>
            <person name="Bierque E."/>
            <person name="Girault D."/>
            <person name="Soupe-Gilbert M.-E."/>
            <person name="Picardeau M."/>
            <person name="Goarant C."/>
        </authorList>
    </citation>
    <scope>NUCLEOTIDE SEQUENCE [LARGE SCALE GENOMIC DNA]</scope>
    <source>
        <strain evidence="2 3">FH2-C-A2</strain>
    </source>
</reference>
<dbReference type="NCBIfam" id="NF047619">
    <property type="entry name" value="NADase_discoid"/>
    <property type="match status" value="1"/>
</dbReference>
<dbReference type="Pfam" id="PF25302">
    <property type="entry name" value="NADase_transloc"/>
    <property type="match status" value="1"/>
</dbReference>
<evidence type="ECO:0000313" key="3">
    <source>
        <dbReference type="Proteomes" id="UP000231912"/>
    </source>
</evidence>
<accession>A0A2M9Z7G1</accession>
<sequence>MSRNAFSKRVAMEKFLKVSIILVLLIFQSNTIKSQACESSPCTDKGDRNIIGKLKNDKIISSLEGKGKPENFKYWSTSLLKAGGIPPKIKKDDLGYGGIDYEKWSCQYSAYAANDNNTKTAWSEGVPGDGIGEIVIVQVDVDKPVKIWPGFGKSKELYYSNNRPREIEVYIPQASGAAANRCCKVFHDICLIGKGKVLLKDINGYQDLPLPNYEYLSSSEGEVKTSNTFLAIEILSVYKGSKFQYTLITEVSN</sequence>
<comment type="caution">
    <text evidence="2">The sequence shown here is derived from an EMBL/GenBank/DDBJ whole genome shotgun (WGS) entry which is preliminary data.</text>
</comment>
<name>A0A2M9Z7G1_9LEPT</name>
<organism evidence="2 3">
    <name type="scientific">Leptospira wolffii</name>
    <dbReference type="NCBI Taxonomy" id="409998"/>
    <lineage>
        <taxon>Bacteria</taxon>
        <taxon>Pseudomonadati</taxon>
        <taxon>Spirochaetota</taxon>
        <taxon>Spirochaetia</taxon>
        <taxon>Leptospirales</taxon>
        <taxon>Leptospiraceae</taxon>
        <taxon>Leptospira</taxon>
    </lineage>
</organism>
<evidence type="ECO:0000259" key="1">
    <source>
        <dbReference type="Pfam" id="PF25302"/>
    </source>
</evidence>
<protein>
    <recommendedName>
        <fullName evidence="1">NAD glycohydrolase translocation F5/8 type C domain-containing protein</fullName>
    </recommendedName>
</protein>
<dbReference type="Proteomes" id="UP000231912">
    <property type="component" value="Unassembled WGS sequence"/>
</dbReference>
<feature type="domain" description="NAD glycohydrolase translocation F5/8 type C" evidence="1">
    <location>
        <begin position="106"/>
        <end position="252"/>
    </location>
</feature>
<evidence type="ECO:0000313" key="2">
    <source>
        <dbReference type="EMBL" id="PJZ64366.1"/>
    </source>
</evidence>
<dbReference type="AlphaFoldDB" id="A0A2M9Z7G1"/>